<proteinExistence type="predicted"/>
<organism evidence="1">
    <name type="scientific">Rhizophagus irregularis (strain DAOM 181602 / DAOM 197198 / MUCL 43194)</name>
    <name type="common">Arbuscular mycorrhizal fungus</name>
    <name type="synonym">Glomus intraradices</name>
    <dbReference type="NCBI Taxonomy" id="747089"/>
    <lineage>
        <taxon>Eukaryota</taxon>
        <taxon>Fungi</taxon>
        <taxon>Fungi incertae sedis</taxon>
        <taxon>Mucoromycota</taxon>
        <taxon>Glomeromycotina</taxon>
        <taxon>Glomeromycetes</taxon>
        <taxon>Glomerales</taxon>
        <taxon>Glomeraceae</taxon>
        <taxon>Rhizophagus</taxon>
    </lineage>
</organism>
<dbReference type="EMBL" id="KI297331">
    <property type="protein sequence ID" value="ESA00257.1"/>
    <property type="molecule type" value="Genomic_DNA"/>
</dbReference>
<reference evidence="1" key="1">
    <citation type="submission" date="2013-07" db="EMBL/GenBank/DDBJ databases">
        <title>The genome of an arbuscular mycorrhizal fungus provides insights into the evolution of the oldest plant symbiosis.</title>
        <authorList>
            <consortium name="DOE Joint Genome Institute"/>
            <person name="Tisserant E."/>
            <person name="Malbreil M."/>
            <person name="Kuo A."/>
            <person name="Kohler A."/>
            <person name="Symeonidi A."/>
            <person name="Balestrini R."/>
            <person name="Charron P."/>
            <person name="Duensing N."/>
            <person name="Frei-dit-Frey N."/>
            <person name="Gianinazzi-Pearson V."/>
            <person name="Gilbert B."/>
            <person name="Handa Y."/>
            <person name="Hijri M."/>
            <person name="Kaul R."/>
            <person name="Kawaguchi M."/>
            <person name="Krajinski F."/>
            <person name="Lammers P."/>
            <person name="Lapierre D."/>
            <person name="Masclaux F.G."/>
            <person name="Murat C."/>
            <person name="Morin E."/>
            <person name="Ndikumana S."/>
            <person name="Pagni M."/>
            <person name="Petitpierre D."/>
            <person name="Requena N."/>
            <person name="Rosikiewicz P."/>
            <person name="Riley R."/>
            <person name="Saito K."/>
            <person name="San Clemente H."/>
            <person name="Shapiro H."/>
            <person name="van Tuinen D."/>
            <person name="Becard G."/>
            <person name="Bonfante P."/>
            <person name="Paszkowski U."/>
            <person name="Shachar-Hill Y."/>
            <person name="Young J.P."/>
            <person name="Sanders I.R."/>
            <person name="Henrissat B."/>
            <person name="Rensing S.A."/>
            <person name="Grigoriev I.V."/>
            <person name="Corradi N."/>
            <person name="Roux C."/>
            <person name="Martin F."/>
        </authorList>
    </citation>
    <scope>NUCLEOTIDE SEQUENCE</scope>
    <source>
        <strain evidence="1">DAOM 197198</strain>
    </source>
</reference>
<name>U9SYQ9_RHIID</name>
<evidence type="ECO:0000313" key="1">
    <source>
        <dbReference type="EMBL" id="ESA00257.1"/>
    </source>
</evidence>
<protein>
    <submittedName>
        <fullName evidence="1">Uncharacterized protein</fullName>
    </submittedName>
</protein>
<sequence length="60" mass="6929">MVVKTAKSTRHEQAKLAAKYYAYARLNGRNETARHFQLNSSMVGRWIKVSETWIKETNTG</sequence>
<gene>
    <name evidence="1" type="ORF">GLOINDRAFT_8671</name>
</gene>
<dbReference type="HOGENOM" id="CLU_2942971_0_0_1"/>
<dbReference type="AlphaFoldDB" id="U9SYQ9"/>
<accession>U9SYQ9</accession>